<dbReference type="InterPro" id="IPR023650">
    <property type="entry name" value="Beta-lactam_class-A_AS"/>
</dbReference>
<dbReference type="Gene3D" id="3.40.710.10">
    <property type="entry name" value="DD-peptidase/beta-lactamase superfamily"/>
    <property type="match status" value="1"/>
</dbReference>
<evidence type="ECO:0000256" key="6">
    <source>
        <dbReference type="RuleBase" id="RU361140"/>
    </source>
</evidence>
<evidence type="ECO:0000256" key="4">
    <source>
        <dbReference type="ARBA" id="ARBA00022801"/>
    </source>
</evidence>
<dbReference type="PRINTS" id="PR00118">
    <property type="entry name" value="BLACTAMASEA"/>
</dbReference>
<comment type="similarity">
    <text evidence="1 6">Belongs to the class-A beta-lactamase family.</text>
</comment>
<reference evidence="9 10" key="1">
    <citation type="submission" date="2022-06" db="EMBL/GenBank/DDBJ databases">
        <title>Genomic Encyclopedia of Archaeal and Bacterial Type Strains, Phase II (KMG-II): from individual species to whole genera.</title>
        <authorList>
            <person name="Goeker M."/>
        </authorList>
    </citation>
    <scope>NUCLEOTIDE SEQUENCE [LARGE SCALE GENOMIC DNA]</scope>
    <source>
        <strain evidence="9 10">DSM 40477</strain>
    </source>
</reference>
<dbReference type="EMBL" id="JAMTCP010000001">
    <property type="protein sequence ID" value="MCP2256642.1"/>
    <property type="molecule type" value="Genomic_DNA"/>
</dbReference>
<dbReference type="RefSeq" id="WP_253667618.1">
    <property type="nucleotide sequence ID" value="NZ_JAMTCP010000001.1"/>
</dbReference>
<dbReference type="InterPro" id="IPR012338">
    <property type="entry name" value="Beta-lactam/transpept-like"/>
</dbReference>
<keyword evidence="10" id="KW-1185">Reference proteome</keyword>
<dbReference type="EC" id="3.5.2.6" evidence="2 6"/>
<dbReference type="PROSITE" id="PS51318">
    <property type="entry name" value="TAT"/>
    <property type="match status" value="1"/>
</dbReference>
<keyword evidence="4 6" id="KW-0378">Hydrolase</keyword>
<evidence type="ECO:0000256" key="2">
    <source>
        <dbReference type="ARBA" id="ARBA00012865"/>
    </source>
</evidence>
<proteinExistence type="inferred from homology"/>
<dbReference type="InterPro" id="IPR045155">
    <property type="entry name" value="Beta-lactam_cat"/>
</dbReference>
<sequence length="307" mass="33309">MSSHGPLSRRAALRAGLAASAAGLLATGYLAGSPAIAAPDPSRRACDELRELERQHNARLGVYATNVRTGATVAYRAHERFPMCSTFKTLAAAAILRDLDRDGEFLDRLIRYTSDDVVDNSTITKDHVAEGMRIRELCWAAICHSDNTAGNLLLRQIGGPAGITRFCRSLGDHHTRLDRWETELNTAIPGDPRDTTTPRAIGHDYRQLVLGDALNRRDRDQLTAWLKANTTSTKRFRAGLPANWALGDKTGAGDYGTVNDVGIAWTPDGTPIVLAVLSTKFDQKAPMDNELIADTARLLARTLAPGA</sequence>
<evidence type="ECO:0000313" key="10">
    <source>
        <dbReference type="Proteomes" id="UP001205311"/>
    </source>
</evidence>
<dbReference type="PROSITE" id="PS00146">
    <property type="entry name" value="BETA_LACTAMASE_A"/>
    <property type="match status" value="1"/>
</dbReference>
<dbReference type="Pfam" id="PF13354">
    <property type="entry name" value="Beta-lactamase2"/>
    <property type="match status" value="1"/>
</dbReference>
<accession>A0ABT1HMA9</accession>
<evidence type="ECO:0000313" key="9">
    <source>
        <dbReference type="EMBL" id="MCP2256642.1"/>
    </source>
</evidence>
<dbReference type="InterPro" id="IPR006311">
    <property type="entry name" value="TAT_signal"/>
</dbReference>
<evidence type="ECO:0000256" key="5">
    <source>
        <dbReference type="ARBA" id="ARBA00023251"/>
    </source>
</evidence>
<evidence type="ECO:0000259" key="8">
    <source>
        <dbReference type="Pfam" id="PF13354"/>
    </source>
</evidence>
<dbReference type="InterPro" id="IPR000871">
    <property type="entry name" value="Beta-lactam_class-A"/>
</dbReference>
<feature type="domain" description="Beta-lactamase class A catalytic" evidence="8">
    <location>
        <begin position="61"/>
        <end position="277"/>
    </location>
</feature>
<evidence type="ECO:0000256" key="7">
    <source>
        <dbReference type="SAM" id="SignalP"/>
    </source>
</evidence>
<comment type="caution">
    <text evidence="9">The sequence shown here is derived from an EMBL/GenBank/DDBJ whole genome shotgun (WGS) entry which is preliminary data.</text>
</comment>
<dbReference type="Proteomes" id="UP001205311">
    <property type="component" value="Unassembled WGS sequence"/>
</dbReference>
<feature type="signal peptide" evidence="7">
    <location>
        <begin position="1"/>
        <end position="37"/>
    </location>
</feature>
<dbReference type="NCBIfam" id="NF033103">
    <property type="entry name" value="bla_class_A"/>
    <property type="match status" value="1"/>
</dbReference>
<feature type="chain" id="PRO_5046624497" description="Beta-lactamase" evidence="7">
    <location>
        <begin position="38"/>
        <end position="307"/>
    </location>
</feature>
<name>A0ABT1HMA9_STRSD</name>
<dbReference type="PANTHER" id="PTHR35333:SF3">
    <property type="entry name" value="BETA-LACTAMASE-TYPE TRANSPEPTIDASE FOLD CONTAINING PROTEIN"/>
    <property type="match status" value="1"/>
</dbReference>
<evidence type="ECO:0000256" key="1">
    <source>
        <dbReference type="ARBA" id="ARBA00009009"/>
    </source>
</evidence>
<evidence type="ECO:0000256" key="3">
    <source>
        <dbReference type="ARBA" id="ARBA00018879"/>
    </source>
</evidence>
<organism evidence="9 10">
    <name type="scientific">Streptoalloteichus tenebrarius (strain ATCC 17920 / DSM 40477 / JCM 4838 / CBS 697.72 / NBRC 16177 / NCIMB 11028 / NRRL B-12390 / A12253. 1 / ISP 5477)</name>
    <name type="common">Streptomyces tenebrarius</name>
    <dbReference type="NCBI Taxonomy" id="1933"/>
    <lineage>
        <taxon>Bacteria</taxon>
        <taxon>Bacillati</taxon>
        <taxon>Actinomycetota</taxon>
        <taxon>Actinomycetes</taxon>
        <taxon>Pseudonocardiales</taxon>
        <taxon>Pseudonocardiaceae</taxon>
        <taxon>Streptoalloteichus</taxon>
    </lineage>
</organism>
<dbReference type="PANTHER" id="PTHR35333">
    <property type="entry name" value="BETA-LACTAMASE"/>
    <property type="match status" value="1"/>
</dbReference>
<keyword evidence="7" id="KW-0732">Signal</keyword>
<keyword evidence="5 6" id="KW-0046">Antibiotic resistance</keyword>
<dbReference type="SUPFAM" id="SSF56601">
    <property type="entry name" value="beta-lactamase/transpeptidase-like"/>
    <property type="match status" value="1"/>
</dbReference>
<gene>
    <name evidence="9" type="ORF">LX15_000325</name>
</gene>
<comment type="catalytic activity">
    <reaction evidence="6">
        <text>a beta-lactam + H2O = a substituted beta-amino acid</text>
        <dbReference type="Rhea" id="RHEA:20401"/>
        <dbReference type="ChEBI" id="CHEBI:15377"/>
        <dbReference type="ChEBI" id="CHEBI:35627"/>
        <dbReference type="ChEBI" id="CHEBI:140347"/>
        <dbReference type="EC" id="3.5.2.6"/>
    </reaction>
</comment>
<protein>
    <recommendedName>
        <fullName evidence="3 6">Beta-lactamase</fullName>
        <ecNumber evidence="2 6">3.5.2.6</ecNumber>
    </recommendedName>
</protein>